<reference evidence="1" key="1">
    <citation type="submission" date="2016-10" db="EMBL/GenBank/DDBJ databases">
        <authorList>
            <person name="de Groot N.N."/>
        </authorList>
    </citation>
    <scope>NUCLEOTIDE SEQUENCE [LARGE SCALE GENOMIC DNA]</scope>
    <source>
        <strain evidence="1">S137</strain>
    </source>
</reference>
<accession>A0A1H0P7P2</accession>
<dbReference type="Proteomes" id="UP000182412">
    <property type="component" value="Unassembled WGS sequence"/>
</dbReference>
<name>A0A1H0P7P2_SELRU</name>
<dbReference type="OrthoDB" id="2023587at2"/>
<dbReference type="EMBL" id="FNJQ01000004">
    <property type="protein sequence ID" value="SDP01137.1"/>
    <property type="molecule type" value="Genomic_DNA"/>
</dbReference>
<evidence type="ECO:0000313" key="1">
    <source>
        <dbReference type="EMBL" id="SDP01137.1"/>
    </source>
</evidence>
<gene>
    <name evidence="1" type="ORF">SAMN05216366_104151</name>
</gene>
<proteinExistence type="predicted"/>
<organism evidence="1">
    <name type="scientific">Selenomonas ruminantium</name>
    <dbReference type="NCBI Taxonomy" id="971"/>
    <lineage>
        <taxon>Bacteria</taxon>
        <taxon>Bacillati</taxon>
        <taxon>Bacillota</taxon>
        <taxon>Negativicutes</taxon>
        <taxon>Selenomonadales</taxon>
        <taxon>Selenomonadaceae</taxon>
        <taxon>Selenomonas</taxon>
    </lineage>
</organism>
<sequence length="319" mass="34510">MATRGHNPRANNEGYIGRPNKQWKEINAQTVNIDGVNIIEAVESGQYATIPNMIHSAAMHNGLYRGKNLTTYMESGQMSTDIAAGNFSNIYIGDYVIKSVTTAATTYTDKGGTEVTQAEATYSNVKWLVAAIDPHLHCGDTETTAHHVLLIPASTLQRNVKMNPTNDTTGAYLGSDMWTVHMPIWTAAIKSAFGAAHVLSHRELLSNAVNTTAESTSGDMTGKSSNWAWTTVEGANIPNEAMVYGGSVFGSSRDVGDFPRMLPLYALKCNHLEDRSWFWLRAVASSSSFAHANNGGNATYDGASYSGGNGGVRPYFLYH</sequence>
<dbReference type="RefSeq" id="WP_074571496.1">
    <property type="nucleotide sequence ID" value="NZ_FNJQ01000004.1"/>
</dbReference>
<protein>
    <submittedName>
        <fullName evidence="1">Uncharacterized protein</fullName>
    </submittedName>
</protein>
<dbReference type="AlphaFoldDB" id="A0A1H0P7P2"/>